<dbReference type="EMBL" id="JACGWN010000014">
    <property type="protein sequence ID" value="KAL0407298.1"/>
    <property type="molecule type" value="Genomic_DNA"/>
</dbReference>
<reference evidence="2" key="1">
    <citation type="submission" date="2020-06" db="EMBL/GenBank/DDBJ databases">
        <authorList>
            <person name="Li T."/>
            <person name="Hu X."/>
            <person name="Zhang T."/>
            <person name="Song X."/>
            <person name="Zhang H."/>
            <person name="Dai N."/>
            <person name="Sheng W."/>
            <person name="Hou X."/>
            <person name="Wei L."/>
        </authorList>
    </citation>
    <scope>NUCLEOTIDE SEQUENCE</scope>
    <source>
        <strain evidence="2">KEN1</strain>
        <tissue evidence="2">Leaf</tissue>
    </source>
</reference>
<organism evidence="2">
    <name type="scientific">Sesamum latifolium</name>
    <dbReference type="NCBI Taxonomy" id="2727402"/>
    <lineage>
        <taxon>Eukaryota</taxon>
        <taxon>Viridiplantae</taxon>
        <taxon>Streptophyta</taxon>
        <taxon>Embryophyta</taxon>
        <taxon>Tracheophyta</taxon>
        <taxon>Spermatophyta</taxon>
        <taxon>Magnoliopsida</taxon>
        <taxon>eudicotyledons</taxon>
        <taxon>Gunneridae</taxon>
        <taxon>Pentapetalae</taxon>
        <taxon>asterids</taxon>
        <taxon>lamiids</taxon>
        <taxon>Lamiales</taxon>
        <taxon>Pedaliaceae</taxon>
        <taxon>Sesamum</taxon>
    </lineage>
</organism>
<feature type="compositionally biased region" description="Low complexity" evidence="1">
    <location>
        <begin position="60"/>
        <end position="81"/>
    </location>
</feature>
<protein>
    <submittedName>
        <fullName evidence="2">Uncharacterized protein</fullName>
    </submittedName>
</protein>
<feature type="region of interest" description="Disordered" evidence="1">
    <location>
        <begin position="1"/>
        <end position="91"/>
    </location>
</feature>
<comment type="caution">
    <text evidence="2">The sequence shown here is derived from an EMBL/GenBank/DDBJ whole genome shotgun (WGS) entry which is preliminary data.</text>
</comment>
<proteinExistence type="predicted"/>
<accession>A0AAW2TSP5</accession>
<feature type="compositionally biased region" description="Low complexity" evidence="1">
    <location>
        <begin position="29"/>
        <end position="43"/>
    </location>
</feature>
<reference evidence="2" key="2">
    <citation type="journal article" date="2024" name="Plant">
        <title>Genomic evolution and insights into agronomic trait innovations of Sesamum species.</title>
        <authorList>
            <person name="Miao H."/>
            <person name="Wang L."/>
            <person name="Qu L."/>
            <person name="Liu H."/>
            <person name="Sun Y."/>
            <person name="Le M."/>
            <person name="Wang Q."/>
            <person name="Wei S."/>
            <person name="Zheng Y."/>
            <person name="Lin W."/>
            <person name="Duan Y."/>
            <person name="Cao H."/>
            <person name="Xiong S."/>
            <person name="Wang X."/>
            <person name="Wei L."/>
            <person name="Li C."/>
            <person name="Ma Q."/>
            <person name="Ju M."/>
            <person name="Zhao R."/>
            <person name="Li G."/>
            <person name="Mu C."/>
            <person name="Tian Q."/>
            <person name="Mei H."/>
            <person name="Zhang T."/>
            <person name="Gao T."/>
            <person name="Zhang H."/>
        </authorList>
    </citation>
    <scope>NUCLEOTIDE SEQUENCE</scope>
    <source>
        <strain evidence="2">KEN1</strain>
    </source>
</reference>
<evidence type="ECO:0000256" key="1">
    <source>
        <dbReference type="SAM" id="MobiDB-lite"/>
    </source>
</evidence>
<sequence length="105" mass="11523">MAGRPRRTTQNPRYATPFDNYNEEPPLQTSSSTTTRSYSEPTTRQLLGTKTGGPSCHSYGGSSDDNSNSKPTASPSPSTTTDDLGYENPLRCLKESPRAHLRWVT</sequence>
<evidence type="ECO:0000313" key="2">
    <source>
        <dbReference type="EMBL" id="KAL0407298.1"/>
    </source>
</evidence>
<gene>
    <name evidence="2" type="ORF">Slati_4043700</name>
</gene>
<name>A0AAW2TSP5_9LAMI</name>
<dbReference type="AlphaFoldDB" id="A0AAW2TSP5"/>